<keyword evidence="6 9" id="KW-1133">Transmembrane helix</keyword>
<evidence type="ECO:0000256" key="2">
    <source>
        <dbReference type="ARBA" id="ARBA00022448"/>
    </source>
</evidence>
<dbReference type="GO" id="GO:0009306">
    <property type="term" value="P:protein secretion"/>
    <property type="evidence" value="ECO:0007669"/>
    <property type="project" value="UniProtKB-UniRule"/>
</dbReference>
<comment type="similarity">
    <text evidence="9">Belongs to the SecE/SEC61-gamma family.</text>
</comment>
<keyword evidence="8 9" id="KW-0472">Membrane</keyword>
<keyword evidence="4 9" id="KW-0812">Transmembrane</keyword>
<evidence type="ECO:0000256" key="9">
    <source>
        <dbReference type="HAMAP-Rule" id="MF_00422"/>
    </source>
</evidence>
<reference evidence="10 11" key="1">
    <citation type="submission" date="2020-02" db="EMBL/GenBank/DDBJ databases">
        <authorList>
            <person name="Dziuba M."/>
            <person name="Kuznetsov B."/>
            <person name="Mardanov A."/>
            <person name="Ravin N."/>
            <person name="Grouzdev D."/>
        </authorList>
    </citation>
    <scope>NUCLEOTIDE SEQUENCE [LARGE SCALE GENOMIC DNA]</scope>
    <source>
        <strain evidence="10 11">SpK</strain>
    </source>
</reference>
<accession>A0A7C9QSK2</accession>
<evidence type="ECO:0000256" key="3">
    <source>
        <dbReference type="ARBA" id="ARBA00022475"/>
    </source>
</evidence>
<feature type="transmembrane region" description="Helical" evidence="9">
    <location>
        <begin position="39"/>
        <end position="63"/>
    </location>
</feature>
<dbReference type="NCBIfam" id="TIGR00964">
    <property type="entry name" value="secE_bact"/>
    <property type="match status" value="1"/>
</dbReference>
<dbReference type="PANTHER" id="PTHR33910:SF1">
    <property type="entry name" value="PROTEIN TRANSLOCASE SUBUNIT SECE"/>
    <property type="match status" value="1"/>
</dbReference>
<evidence type="ECO:0000313" key="11">
    <source>
        <dbReference type="Proteomes" id="UP000480684"/>
    </source>
</evidence>
<evidence type="ECO:0000313" key="10">
    <source>
        <dbReference type="EMBL" id="NFV79464.1"/>
    </source>
</evidence>
<dbReference type="InterPro" id="IPR005807">
    <property type="entry name" value="SecE_bac"/>
</dbReference>
<keyword evidence="7 9" id="KW-0811">Translocation</keyword>
<dbReference type="EMBL" id="JAAIYP010000029">
    <property type="protein sequence ID" value="NFV79464.1"/>
    <property type="molecule type" value="Genomic_DNA"/>
</dbReference>
<gene>
    <name evidence="9 10" type="primary">secE</name>
    <name evidence="10" type="ORF">G4223_04990</name>
</gene>
<sequence>MKFKRMMAKTSPGQFFKQVRQEVAKVTWPSRKETTISTLMVFIMVVIAALFFMLVDQAFAWIVKLIFGLGG</sequence>
<comment type="subcellular location">
    <subcellularLocation>
        <location evidence="9">Cell membrane</location>
        <topology evidence="9">Single-pass membrane protein</topology>
    </subcellularLocation>
    <subcellularLocation>
        <location evidence="1">Membrane</location>
    </subcellularLocation>
</comment>
<keyword evidence="2 9" id="KW-0813">Transport</keyword>
<dbReference type="HAMAP" id="MF_00422">
    <property type="entry name" value="SecE"/>
    <property type="match status" value="1"/>
</dbReference>
<keyword evidence="5 9" id="KW-0653">Protein transport</keyword>
<evidence type="ECO:0000256" key="4">
    <source>
        <dbReference type="ARBA" id="ARBA00022692"/>
    </source>
</evidence>
<evidence type="ECO:0000256" key="8">
    <source>
        <dbReference type="ARBA" id="ARBA00023136"/>
    </source>
</evidence>
<dbReference type="GO" id="GO:0005886">
    <property type="term" value="C:plasma membrane"/>
    <property type="evidence" value="ECO:0007669"/>
    <property type="project" value="UniProtKB-SubCell"/>
</dbReference>
<evidence type="ECO:0000256" key="7">
    <source>
        <dbReference type="ARBA" id="ARBA00023010"/>
    </source>
</evidence>
<dbReference type="Gene3D" id="1.20.5.1030">
    <property type="entry name" value="Preprotein translocase secy subunit"/>
    <property type="match status" value="1"/>
</dbReference>
<evidence type="ECO:0000256" key="6">
    <source>
        <dbReference type="ARBA" id="ARBA00022989"/>
    </source>
</evidence>
<dbReference type="GO" id="GO:0043952">
    <property type="term" value="P:protein transport by the Sec complex"/>
    <property type="evidence" value="ECO:0007669"/>
    <property type="project" value="UniProtKB-UniRule"/>
</dbReference>
<dbReference type="GO" id="GO:0065002">
    <property type="term" value="P:intracellular protein transmembrane transport"/>
    <property type="evidence" value="ECO:0007669"/>
    <property type="project" value="UniProtKB-UniRule"/>
</dbReference>
<evidence type="ECO:0000256" key="1">
    <source>
        <dbReference type="ARBA" id="ARBA00004370"/>
    </source>
</evidence>
<comment type="caution">
    <text evidence="10">The sequence shown here is derived from an EMBL/GenBank/DDBJ whole genome shotgun (WGS) entry which is preliminary data.</text>
</comment>
<dbReference type="AlphaFoldDB" id="A0A7C9QSK2"/>
<proteinExistence type="inferred from homology"/>
<dbReference type="GO" id="GO:0008320">
    <property type="term" value="F:protein transmembrane transporter activity"/>
    <property type="evidence" value="ECO:0007669"/>
    <property type="project" value="UniProtKB-UniRule"/>
</dbReference>
<comment type="subunit">
    <text evidence="9">Component of the Sec protein translocase complex. Heterotrimer consisting of SecY, SecE and SecG subunits. The heterotrimers can form oligomers, although 1 heterotrimer is thought to be able to translocate proteins. Interacts with the ribosome. Interacts with SecDF, and other proteins may be involved. Interacts with SecA.</text>
</comment>
<dbReference type="GO" id="GO:0006605">
    <property type="term" value="P:protein targeting"/>
    <property type="evidence" value="ECO:0007669"/>
    <property type="project" value="UniProtKB-UniRule"/>
</dbReference>
<dbReference type="PANTHER" id="PTHR33910">
    <property type="entry name" value="PROTEIN TRANSLOCASE SUBUNIT SECE"/>
    <property type="match status" value="1"/>
</dbReference>
<dbReference type="RefSeq" id="WP_163675914.1">
    <property type="nucleotide sequence ID" value="NZ_JAAIYP010000029.1"/>
</dbReference>
<dbReference type="InterPro" id="IPR038379">
    <property type="entry name" value="SecE_sf"/>
</dbReference>
<dbReference type="Proteomes" id="UP000480684">
    <property type="component" value="Unassembled WGS sequence"/>
</dbReference>
<dbReference type="InterPro" id="IPR001901">
    <property type="entry name" value="Translocase_SecE/Sec61-g"/>
</dbReference>
<dbReference type="Pfam" id="PF00584">
    <property type="entry name" value="SecE"/>
    <property type="match status" value="1"/>
</dbReference>
<keyword evidence="11" id="KW-1185">Reference proteome</keyword>
<evidence type="ECO:0000256" key="5">
    <source>
        <dbReference type="ARBA" id="ARBA00022927"/>
    </source>
</evidence>
<name>A0A7C9QSK2_9PROT</name>
<organism evidence="10 11">
    <name type="scientific">Magnetospirillum aberrantis SpK</name>
    <dbReference type="NCBI Taxonomy" id="908842"/>
    <lineage>
        <taxon>Bacteria</taxon>
        <taxon>Pseudomonadati</taxon>
        <taxon>Pseudomonadota</taxon>
        <taxon>Alphaproteobacteria</taxon>
        <taxon>Rhodospirillales</taxon>
        <taxon>Rhodospirillaceae</taxon>
        <taxon>Magnetospirillum</taxon>
    </lineage>
</organism>
<comment type="function">
    <text evidence="9">Essential subunit of the Sec protein translocation channel SecYEG. Clamps together the 2 halves of SecY. May contact the channel plug during translocation.</text>
</comment>
<keyword evidence="3 9" id="KW-1003">Cell membrane</keyword>
<protein>
    <recommendedName>
        <fullName evidence="9">Protein translocase subunit SecE</fullName>
    </recommendedName>
</protein>